<feature type="region of interest" description="Disordered" evidence="4">
    <location>
        <begin position="628"/>
        <end position="651"/>
    </location>
</feature>
<evidence type="ECO:0000313" key="9">
    <source>
        <dbReference type="Proteomes" id="UP000332933"/>
    </source>
</evidence>
<dbReference type="Gene3D" id="1.10.1540.10">
    <property type="entry name" value="BEACH domain"/>
    <property type="match status" value="1"/>
</dbReference>
<gene>
    <name evidence="8" type="primary">Aste57867_9849</name>
    <name evidence="7" type="ORF">As57867_009810</name>
    <name evidence="8" type="ORF">ASTE57867_9849</name>
</gene>
<dbReference type="FunFam" id="1.10.1540.10:FF:000001">
    <property type="entry name" value="neurobeachin isoform X1"/>
    <property type="match status" value="1"/>
</dbReference>
<proteinExistence type="predicted"/>
<dbReference type="AlphaFoldDB" id="A0A485KP79"/>
<dbReference type="InterPro" id="IPR036372">
    <property type="entry name" value="BEACH_dom_sf"/>
</dbReference>
<evidence type="ECO:0000256" key="2">
    <source>
        <dbReference type="ARBA" id="ARBA00022737"/>
    </source>
</evidence>
<dbReference type="SMART" id="SM00320">
    <property type="entry name" value="WD40"/>
    <property type="match status" value="7"/>
</dbReference>
<reference evidence="7" key="2">
    <citation type="submission" date="2019-06" db="EMBL/GenBank/DDBJ databases">
        <title>Genomics analysis of Aphanomyces spp. identifies a new class of oomycete effector associated with host adaptation.</title>
        <authorList>
            <person name="Gaulin E."/>
        </authorList>
    </citation>
    <scope>NUCLEOTIDE SEQUENCE</scope>
    <source>
        <strain evidence="7">CBS 578.67</strain>
    </source>
</reference>
<name>A0A485KP79_9STRA</name>
<dbReference type="EMBL" id="VJMH01005167">
    <property type="protein sequence ID" value="KAF0699598.1"/>
    <property type="molecule type" value="Genomic_DNA"/>
</dbReference>
<sequence length="1006" mass="112436">MLTSKRQALGSKSGNSRFNLLLLEDGEFFLDDFSVFKYPDPVFQCLTFESCVQRKVQGRLKLCTRSIMFEPQDLMQPILKFPFRDMAVSPGAEMFDEETGDLYLSFDCNVVVEMKERNVDHPYVQRVLANSSLYSTKVIFSFMHSKIPDFLEAIAPLWSLAHKKNVLNKIDEEIFLAPVLESRHTDVFDPSLLVDFRERPLLSKGKIVDRIVPLLKFPGTLMLTNLRVYFQPAQINNIGDPVLNFEYTKIISLHKRRHMLKQCGLEVLLEDKQSYFFSFQTMRDRDEIYSTMLKQPSLNQKLQTNCTQEMLRKWQCREISNFDYLAFLNDQAGRTTNDLTQYPVFPWVIADYASSELDLTNPTTFRDLAKPVGALNPDRLAYFQQRFQNMPSGMEAEGLPPPFLYGTHYSTPGYVLFYLVRMAPEYMLCLQNGKFDAPDRLFRSIAATYQSCLSNHADLKELIPAFYDTDNPHLTEWLQNAKNLDLGTTQKLSRVGDVELPPWAESPHEFIERNRDALESEYVSEHLHEWIDLIFGYKQQGAEALAANNLFYYLSYEGAVNLETITDPVERCSFEAQIQEFGQTPKLLFQSPHPSRSQLEMDVTLAPADPVPPLPIVVAAPPPPSAVEVPVRAASTSDPPPPQSRTSSWGFKRPTLVGLTGGLTKNVSGLKASIRRRMERSSWGWAFDATSSTGLWEESLPHYVHSKCITSCLLSKDAKSVFTTSDDGTFKVSSTDDGVVRRSYNSTDAIGCLDLSPDDKYAFFGSADACLFMYALETGRVGKLSPAHSAAVSGVCVLDESKFISSSLDGTLKVWQYGPIGMLSSPLFVYEDCDAPLTCLDVNSEGSIAIAGSEKGSIFVFDLRTNELVSKVKVGDAKITTVRFGMTGANFVCTTADNEMVVYAVSGTSTCKIQIPKGEVVGCMVSDGEFALTGSQDGGAYIWQLNDTESKTQLKQCTVSIPHSRKSAMSALNVSGNGQIIITGSVDGSVRVWSMKKKTARSRLGF</sequence>
<dbReference type="InterPro" id="IPR015943">
    <property type="entry name" value="WD40/YVTN_repeat-like_dom_sf"/>
</dbReference>
<organism evidence="8 9">
    <name type="scientific">Aphanomyces stellatus</name>
    <dbReference type="NCBI Taxonomy" id="120398"/>
    <lineage>
        <taxon>Eukaryota</taxon>
        <taxon>Sar</taxon>
        <taxon>Stramenopiles</taxon>
        <taxon>Oomycota</taxon>
        <taxon>Saprolegniomycetes</taxon>
        <taxon>Saprolegniales</taxon>
        <taxon>Verrucalvaceae</taxon>
        <taxon>Aphanomyces</taxon>
    </lineage>
</organism>
<dbReference type="Pfam" id="PF14844">
    <property type="entry name" value="PH_BEACH"/>
    <property type="match status" value="1"/>
</dbReference>
<dbReference type="Pfam" id="PF02138">
    <property type="entry name" value="Beach"/>
    <property type="match status" value="1"/>
</dbReference>
<dbReference type="SUPFAM" id="SSF50729">
    <property type="entry name" value="PH domain-like"/>
    <property type="match status" value="1"/>
</dbReference>
<dbReference type="InterPro" id="IPR050865">
    <property type="entry name" value="BEACH_Domain"/>
</dbReference>
<dbReference type="InterPro" id="IPR057496">
    <property type="entry name" value="FAN-like_PH"/>
</dbReference>
<dbReference type="PROSITE" id="PS51783">
    <property type="entry name" value="PH_BEACH"/>
    <property type="match status" value="1"/>
</dbReference>
<feature type="domain" description="BEACH" evidence="5">
    <location>
        <begin position="299"/>
        <end position="596"/>
    </location>
</feature>
<dbReference type="PANTHER" id="PTHR13743">
    <property type="entry name" value="BEIGE/BEACH-RELATED"/>
    <property type="match status" value="1"/>
</dbReference>
<dbReference type="InterPro" id="IPR000409">
    <property type="entry name" value="BEACH_dom"/>
</dbReference>
<dbReference type="InterPro" id="IPR023362">
    <property type="entry name" value="PH-BEACH_dom"/>
</dbReference>
<keyword evidence="9" id="KW-1185">Reference proteome</keyword>
<accession>A0A485KP79</accession>
<dbReference type="EMBL" id="CAADRA010005188">
    <property type="protein sequence ID" value="VFT86728.1"/>
    <property type="molecule type" value="Genomic_DNA"/>
</dbReference>
<dbReference type="Gene3D" id="2.130.10.10">
    <property type="entry name" value="YVTN repeat-like/Quinoprotein amine dehydrogenase"/>
    <property type="match status" value="2"/>
</dbReference>
<evidence type="ECO:0000256" key="1">
    <source>
        <dbReference type="ARBA" id="ARBA00022574"/>
    </source>
</evidence>
<dbReference type="PROSITE" id="PS50082">
    <property type="entry name" value="WD_REPEATS_2"/>
    <property type="match status" value="1"/>
</dbReference>
<evidence type="ECO:0000259" key="5">
    <source>
        <dbReference type="PROSITE" id="PS50197"/>
    </source>
</evidence>
<evidence type="ECO:0000259" key="6">
    <source>
        <dbReference type="PROSITE" id="PS51783"/>
    </source>
</evidence>
<keyword evidence="1 3" id="KW-0853">WD repeat</keyword>
<dbReference type="PROSITE" id="PS50294">
    <property type="entry name" value="WD_REPEATS_REGION"/>
    <property type="match status" value="1"/>
</dbReference>
<evidence type="ECO:0000313" key="7">
    <source>
        <dbReference type="EMBL" id="KAF0699598.1"/>
    </source>
</evidence>
<dbReference type="PROSITE" id="PS50197">
    <property type="entry name" value="BEACH"/>
    <property type="match status" value="1"/>
</dbReference>
<evidence type="ECO:0000256" key="3">
    <source>
        <dbReference type="PROSITE-ProRule" id="PRU00221"/>
    </source>
</evidence>
<dbReference type="Pfam" id="PF00400">
    <property type="entry name" value="WD40"/>
    <property type="match status" value="3"/>
</dbReference>
<dbReference type="InterPro" id="IPR011993">
    <property type="entry name" value="PH-like_dom_sf"/>
</dbReference>
<dbReference type="Proteomes" id="UP000332933">
    <property type="component" value="Unassembled WGS sequence"/>
</dbReference>
<keyword evidence="2" id="KW-0677">Repeat</keyword>
<dbReference type="SUPFAM" id="SSF81837">
    <property type="entry name" value="BEACH domain"/>
    <property type="match status" value="1"/>
</dbReference>
<dbReference type="CDD" id="cd06071">
    <property type="entry name" value="Beach"/>
    <property type="match status" value="1"/>
</dbReference>
<dbReference type="InterPro" id="IPR036322">
    <property type="entry name" value="WD40_repeat_dom_sf"/>
</dbReference>
<dbReference type="Pfam" id="PF25400">
    <property type="entry name" value="PH_FAN"/>
    <property type="match status" value="1"/>
</dbReference>
<evidence type="ECO:0000256" key="4">
    <source>
        <dbReference type="SAM" id="MobiDB-lite"/>
    </source>
</evidence>
<dbReference type="SUPFAM" id="SSF50978">
    <property type="entry name" value="WD40 repeat-like"/>
    <property type="match status" value="1"/>
</dbReference>
<evidence type="ECO:0000313" key="8">
    <source>
        <dbReference type="EMBL" id="VFT86728.1"/>
    </source>
</evidence>
<reference evidence="8 9" key="1">
    <citation type="submission" date="2019-03" db="EMBL/GenBank/DDBJ databases">
        <authorList>
            <person name="Gaulin E."/>
            <person name="Dumas B."/>
        </authorList>
    </citation>
    <scope>NUCLEOTIDE SEQUENCE [LARGE SCALE GENOMIC DNA]</scope>
    <source>
        <strain evidence="8">CBS 568.67</strain>
    </source>
</reference>
<dbReference type="OrthoDB" id="26681at2759"/>
<dbReference type="SMART" id="SM01026">
    <property type="entry name" value="Beach"/>
    <property type="match status" value="1"/>
</dbReference>
<dbReference type="PANTHER" id="PTHR13743:SF123">
    <property type="entry name" value="PROTEIN FAN"/>
    <property type="match status" value="1"/>
</dbReference>
<dbReference type="InterPro" id="IPR001680">
    <property type="entry name" value="WD40_rpt"/>
</dbReference>
<dbReference type="Gene3D" id="2.30.29.30">
    <property type="entry name" value="Pleckstrin-homology domain (PH domain)/Phosphotyrosine-binding domain (PTB)"/>
    <property type="match status" value="1"/>
</dbReference>
<protein>
    <submittedName>
        <fullName evidence="8">Aste57867_9849 protein</fullName>
    </submittedName>
</protein>
<feature type="repeat" description="WD" evidence="3">
    <location>
        <begin position="962"/>
        <end position="1003"/>
    </location>
</feature>
<feature type="domain" description="BEACH-type PH" evidence="6">
    <location>
        <begin position="197"/>
        <end position="293"/>
    </location>
</feature>